<dbReference type="Proteomes" id="UP000192674">
    <property type="component" value="Unassembled WGS sequence"/>
</dbReference>
<dbReference type="InterPro" id="IPR011990">
    <property type="entry name" value="TPR-like_helical_dom_sf"/>
</dbReference>
<protein>
    <submittedName>
        <fullName evidence="5">AAA ATPase domain-containing protein</fullName>
    </submittedName>
</protein>
<dbReference type="GO" id="GO:0005737">
    <property type="term" value="C:cytoplasm"/>
    <property type="evidence" value="ECO:0007669"/>
    <property type="project" value="TreeGrafter"/>
</dbReference>
<evidence type="ECO:0000256" key="1">
    <source>
        <dbReference type="ARBA" id="ARBA00022741"/>
    </source>
</evidence>
<dbReference type="SMART" id="SM00382">
    <property type="entry name" value="AAA"/>
    <property type="match status" value="1"/>
</dbReference>
<accession>A0A1W1ZLF0</accession>
<dbReference type="Gene3D" id="3.40.50.300">
    <property type="entry name" value="P-loop containing nucleotide triphosphate hydrolases"/>
    <property type="match status" value="1"/>
</dbReference>
<evidence type="ECO:0000256" key="3">
    <source>
        <dbReference type="SAM" id="MobiDB-lite"/>
    </source>
</evidence>
<evidence type="ECO:0000313" key="6">
    <source>
        <dbReference type="Proteomes" id="UP000192674"/>
    </source>
</evidence>
<feature type="domain" description="AAA+ ATPase" evidence="4">
    <location>
        <begin position="59"/>
        <end position="194"/>
    </location>
</feature>
<dbReference type="GO" id="GO:0004016">
    <property type="term" value="F:adenylate cyclase activity"/>
    <property type="evidence" value="ECO:0007669"/>
    <property type="project" value="TreeGrafter"/>
</dbReference>
<keyword evidence="1" id="KW-0547">Nucleotide-binding</keyword>
<dbReference type="PANTHER" id="PTHR16305">
    <property type="entry name" value="TESTICULAR SOLUBLE ADENYLYL CYCLASE"/>
    <property type="match status" value="1"/>
</dbReference>
<dbReference type="SUPFAM" id="SSF52540">
    <property type="entry name" value="P-loop containing nucleoside triphosphate hydrolases"/>
    <property type="match status" value="1"/>
</dbReference>
<feature type="region of interest" description="Disordered" evidence="3">
    <location>
        <begin position="1"/>
        <end position="28"/>
    </location>
</feature>
<dbReference type="InterPro" id="IPR041664">
    <property type="entry name" value="AAA_16"/>
</dbReference>
<reference evidence="5 6" key="1">
    <citation type="submission" date="2017-04" db="EMBL/GenBank/DDBJ databases">
        <authorList>
            <person name="Afonso C.L."/>
            <person name="Miller P.J."/>
            <person name="Scott M.A."/>
            <person name="Spackman E."/>
            <person name="Goraichik I."/>
            <person name="Dimitrov K.M."/>
            <person name="Suarez D.L."/>
            <person name="Swayne D.E."/>
        </authorList>
    </citation>
    <scope>NUCLEOTIDE SEQUENCE [LARGE SCALE GENOMIC DNA]</scope>
    <source>
        <strain evidence="5 6">DSM 43828</strain>
    </source>
</reference>
<organism evidence="5 6">
    <name type="scientific">Kibdelosporangium aridum</name>
    <dbReference type="NCBI Taxonomy" id="2030"/>
    <lineage>
        <taxon>Bacteria</taxon>
        <taxon>Bacillati</taxon>
        <taxon>Actinomycetota</taxon>
        <taxon>Actinomycetes</taxon>
        <taxon>Pseudonocardiales</taxon>
        <taxon>Pseudonocardiaceae</taxon>
        <taxon>Kibdelosporangium</taxon>
    </lineage>
</organism>
<dbReference type="Pfam" id="PF13191">
    <property type="entry name" value="AAA_16"/>
    <property type="match status" value="1"/>
</dbReference>
<keyword evidence="6" id="KW-1185">Reference proteome</keyword>
<dbReference type="AlphaFoldDB" id="A0A1W1ZLF0"/>
<dbReference type="EMBL" id="FWXV01000001">
    <property type="protein sequence ID" value="SMC49375.1"/>
    <property type="molecule type" value="Genomic_DNA"/>
</dbReference>
<sequence>MFGGAGPGLDRPGPVSPGSEAPPGPDLAHTLNRRSLLTGPMRLIGRDEPFGLLRDVIKQGGLVLVTGESGIGKTALLDAVLAQARQDGALVAAGSCWSSSGETWPRLLRTLPGVPGIAELGSLASSLADIARQQPLVIALDDLDHADSETLDVFGFLARHTRFERVTLLGACADPGPDSPLLSARGRVVPLSGLGLEHVRELMAQVTGEEPDAQQAAAVHRRSGGNPFFVEELTRLWHTTGSTTATTPAVRQTVCSWLARLPEPVVRVLSAASVLGREFHCDVLSPLTGDPVPRIRRRLDAALGLLVCDVDGRYSFAHGVVRDTLYEDLAEDEACRLHAAAVDAYERIPGRAGGRFPSEVAHHAYFAGAALERTRVLKYLLAASRDPGRRLAPEERIRHYRRALELVDDPHTRVKVTLDLVHELQLTGATGQAWPMFHQAAALARDLDDPELLARAALTLYRGPGGDGVMLAEAHTRLFGETSGQSAAMDLAGRIAEQIAGLARSKGDDEALGFGLSARHDVIWGLGTAAERERLAGELAAVARRTADAEMEQYAADLRWVALLELGDPTYVDHMNRFVALAESSHGPRASAVAIADRSIVAALTGRFDEAEALLDQLRTQPHPAFMAHHLRWALLLQQGRFDELTQFHETVAQDYPFPRLIEAITAVQSGDCSVATRYLADRPELPRMLMPLWLRLQAQVAVAANDPELRRQARAELRPYEGLWLVSLYGGDISGPVALWLATLDAAEGDWDAAVSGFREAQRCADVLGAVPWSLEARTGLAEALLATKDLDAGLALLDEVEREATRIGMRHLLDRVSRIRAAQRKPDAEFRNTGEVWELSLGGLTIHMPDAKGLRDLHTLLSAAGEQVPAQRLLGVGPLPGSDEVLDETAKASYARRLAELDAVIERATELGEEDQAVAADREREALLDQLRAATGFAGRTRRLGDEAERARKTVTARIRDTLRKLDARHPELARHLRESVVTGASCAYQPKQQLRWRL</sequence>
<gene>
    <name evidence="5" type="ORF">SAMN05661093_00202</name>
</gene>
<dbReference type="InterPro" id="IPR003593">
    <property type="entry name" value="AAA+_ATPase"/>
</dbReference>
<name>A0A1W1ZLF0_KIBAR</name>
<evidence type="ECO:0000256" key="2">
    <source>
        <dbReference type="ARBA" id="ARBA00022840"/>
    </source>
</evidence>
<dbReference type="PANTHER" id="PTHR16305:SF28">
    <property type="entry name" value="GUANYLATE CYCLASE DOMAIN-CONTAINING PROTEIN"/>
    <property type="match status" value="1"/>
</dbReference>
<evidence type="ECO:0000313" key="5">
    <source>
        <dbReference type="EMBL" id="SMC49375.1"/>
    </source>
</evidence>
<evidence type="ECO:0000259" key="4">
    <source>
        <dbReference type="SMART" id="SM00382"/>
    </source>
</evidence>
<proteinExistence type="predicted"/>
<dbReference type="GO" id="GO:0005524">
    <property type="term" value="F:ATP binding"/>
    <property type="evidence" value="ECO:0007669"/>
    <property type="project" value="UniProtKB-KW"/>
</dbReference>
<dbReference type="Gene3D" id="1.25.40.10">
    <property type="entry name" value="Tetratricopeptide repeat domain"/>
    <property type="match status" value="1"/>
</dbReference>
<dbReference type="InterPro" id="IPR027417">
    <property type="entry name" value="P-loop_NTPase"/>
</dbReference>
<keyword evidence="2" id="KW-0067">ATP-binding</keyword>